<reference evidence="4 5" key="1">
    <citation type="submission" date="2019-06" db="EMBL/GenBank/DDBJ databases">
        <title>A chromosomal-level reference genome of Carpinus fangiana (Coryloideae, Betulaceae).</title>
        <authorList>
            <person name="Yang X."/>
            <person name="Wang Z."/>
            <person name="Zhang L."/>
            <person name="Hao G."/>
            <person name="Liu J."/>
            <person name="Yang Y."/>
        </authorList>
    </citation>
    <scope>NUCLEOTIDE SEQUENCE [LARGE SCALE GENOMIC DNA]</scope>
    <source>
        <strain evidence="4">Cfa_2016G</strain>
        <tissue evidence="4">Leaf</tissue>
    </source>
</reference>
<dbReference type="GO" id="GO:0000812">
    <property type="term" value="C:Swr1 complex"/>
    <property type="evidence" value="ECO:0007669"/>
    <property type="project" value="InterPro"/>
</dbReference>
<dbReference type="EMBL" id="VIBQ01000009">
    <property type="protein sequence ID" value="KAB8336755.1"/>
    <property type="molecule type" value="Genomic_DNA"/>
</dbReference>
<evidence type="ECO:0000313" key="5">
    <source>
        <dbReference type="Proteomes" id="UP000327013"/>
    </source>
</evidence>
<feature type="compositionally biased region" description="Low complexity" evidence="2">
    <location>
        <begin position="206"/>
        <end position="236"/>
    </location>
</feature>
<feature type="compositionally biased region" description="Basic residues" evidence="2">
    <location>
        <begin position="22"/>
        <end position="35"/>
    </location>
</feature>
<proteinExistence type="predicted"/>
<dbReference type="GO" id="GO:0140849">
    <property type="term" value="F:ATP-dependent H2AZ histone chaperone activity"/>
    <property type="evidence" value="ECO:0007669"/>
    <property type="project" value="InterPro"/>
</dbReference>
<evidence type="ECO:0000313" key="4">
    <source>
        <dbReference type="EMBL" id="KAB8336755.1"/>
    </source>
</evidence>
<feature type="region of interest" description="Disordered" evidence="2">
    <location>
        <begin position="465"/>
        <end position="526"/>
    </location>
</feature>
<organism evidence="4 5">
    <name type="scientific">Carpinus fangiana</name>
    <dbReference type="NCBI Taxonomy" id="176857"/>
    <lineage>
        <taxon>Eukaryota</taxon>
        <taxon>Viridiplantae</taxon>
        <taxon>Streptophyta</taxon>
        <taxon>Embryophyta</taxon>
        <taxon>Tracheophyta</taxon>
        <taxon>Spermatophyta</taxon>
        <taxon>Magnoliopsida</taxon>
        <taxon>eudicotyledons</taxon>
        <taxon>Gunneridae</taxon>
        <taxon>Pentapetalae</taxon>
        <taxon>rosids</taxon>
        <taxon>fabids</taxon>
        <taxon>Fagales</taxon>
        <taxon>Betulaceae</taxon>
        <taxon>Carpinus</taxon>
    </lineage>
</organism>
<feature type="coiled-coil region" evidence="1">
    <location>
        <begin position="285"/>
        <end position="312"/>
    </location>
</feature>
<protein>
    <recommendedName>
        <fullName evidence="3">SWR1-complex protein 3 domain-containing protein</fullName>
    </recommendedName>
</protein>
<dbReference type="Proteomes" id="UP000327013">
    <property type="component" value="Unassembled WGS sequence"/>
</dbReference>
<evidence type="ECO:0000256" key="2">
    <source>
        <dbReference type="SAM" id="MobiDB-lite"/>
    </source>
</evidence>
<dbReference type="AlphaFoldDB" id="A0A5N6KNU4"/>
<dbReference type="OrthoDB" id="5338195at2759"/>
<dbReference type="Pfam" id="PF24707">
    <property type="entry name" value="Swc3"/>
    <property type="match status" value="1"/>
</dbReference>
<sequence>MPPGKRKSTAPSRYEATPPPKKVQKASKLRTRSSRGRADVEEPATLQAAEPTPAKVDDVKPLPAIETIDITKHIKLKSVAESGLLETTLHRSKSKWLTDGVLKKYWTKPSKKKGFVADPNNPARETMVRFGTCRIVVEPHIFDAVVFTIRQPGATPPNPLPPPQPRPTPYAYPPAHSQPFPQAGSQGVPRPVYQHSPPVSTGHSHSQSPQLNQPQPAAASPQPPLVKQQKPQQKPVHTSTPAASSQPKPAQDPVIQMLATRASQDPKLKELMKIVASGTANAEQLAEFQRHIDELTAILAKQREDQRKAEAALALSTPAAVPMSGLPSAGTPSRPAGQPAYPMHGAPQYHPHPPAKSKAAAADITGFCIEFAAGSGDRYLLPHHTLLDFIPERSPVIVLASFIVVRNGGLGEEGRLDPTQEYYQPVTLRIESQKPGFLTELIRGVLPPDEVYRYLQETMNKYPRAEEIRPSLQIPDEADEGESGTATPTTATDRRHSLLKAATTAGISSPAPGDGTPTRSKKGHHDPFTNNCRYCLSFVPISYARDTDGRAVCPSCKRLRDVSAAGSGIVRLSGLPIRPPAGSQALVMN</sequence>
<gene>
    <name evidence="4" type="ORF">FH972_021064</name>
</gene>
<keyword evidence="5" id="KW-1185">Reference proteome</keyword>
<keyword evidence="1" id="KW-0175">Coiled coil</keyword>
<comment type="caution">
    <text evidence="4">The sequence shown here is derived from an EMBL/GenBank/DDBJ whole genome shotgun (WGS) entry which is preliminary data.</text>
</comment>
<evidence type="ECO:0000256" key="1">
    <source>
        <dbReference type="SAM" id="Coils"/>
    </source>
</evidence>
<feature type="compositionally biased region" description="Pro residues" evidence="2">
    <location>
        <begin position="154"/>
        <end position="172"/>
    </location>
</feature>
<feature type="region of interest" description="Disordered" evidence="2">
    <location>
        <begin position="1"/>
        <end position="54"/>
    </location>
</feature>
<feature type="region of interest" description="Disordered" evidence="2">
    <location>
        <begin position="153"/>
        <end position="251"/>
    </location>
</feature>
<evidence type="ECO:0000259" key="3">
    <source>
        <dbReference type="Pfam" id="PF24707"/>
    </source>
</evidence>
<accession>A0A5N6KNU4</accession>
<feature type="compositionally biased region" description="Polar residues" evidence="2">
    <location>
        <begin position="237"/>
        <end position="248"/>
    </location>
</feature>
<dbReference type="PANTHER" id="PTHR28108">
    <property type="entry name" value="SWR1-COMPLEX PROTEIN 3"/>
    <property type="match status" value="1"/>
</dbReference>
<name>A0A5N6KNU4_9ROSI</name>
<dbReference type="InterPro" id="IPR057558">
    <property type="entry name" value="Swc3_dom"/>
</dbReference>
<dbReference type="InterPro" id="IPR037651">
    <property type="entry name" value="Swc3"/>
</dbReference>
<dbReference type="PANTHER" id="PTHR28108:SF1">
    <property type="entry name" value="SWR1-COMPLEX PROTEIN 3"/>
    <property type="match status" value="1"/>
</dbReference>
<feature type="domain" description="SWR1-complex protein 3" evidence="3">
    <location>
        <begin position="75"/>
        <end position="150"/>
    </location>
</feature>